<dbReference type="EMBL" id="VLLE01000002">
    <property type="protein sequence ID" value="TWI85499.1"/>
    <property type="molecule type" value="Genomic_DNA"/>
</dbReference>
<evidence type="ECO:0000313" key="2">
    <source>
        <dbReference type="EMBL" id="TWI85499.1"/>
    </source>
</evidence>
<organism evidence="2 3">
    <name type="scientific">Lacibacter cauensis</name>
    <dbReference type="NCBI Taxonomy" id="510947"/>
    <lineage>
        <taxon>Bacteria</taxon>
        <taxon>Pseudomonadati</taxon>
        <taxon>Bacteroidota</taxon>
        <taxon>Chitinophagia</taxon>
        <taxon>Chitinophagales</taxon>
        <taxon>Chitinophagaceae</taxon>
        <taxon>Lacibacter</taxon>
    </lineage>
</organism>
<keyword evidence="3" id="KW-1185">Reference proteome</keyword>
<gene>
    <name evidence="2" type="ORF">IQ13_0662</name>
</gene>
<reference evidence="2 3" key="1">
    <citation type="journal article" date="2015" name="Stand. Genomic Sci.">
        <title>Genomic Encyclopedia of Bacterial and Archaeal Type Strains, Phase III: the genomes of soil and plant-associated and newly described type strains.</title>
        <authorList>
            <person name="Whitman W.B."/>
            <person name="Woyke T."/>
            <person name="Klenk H.P."/>
            <person name="Zhou Y."/>
            <person name="Lilburn T.G."/>
            <person name="Beck B.J."/>
            <person name="De Vos P."/>
            <person name="Vandamme P."/>
            <person name="Eisen J.A."/>
            <person name="Garrity G."/>
            <person name="Hugenholtz P."/>
            <person name="Kyrpides N.C."/>
        </authorList>
    </citation>
    <scope>NUCLEOTIDE SEQUENCE [LARGE SCALE GENOMIC DNA]</scope>
    <source>
        <strain evidence="2 3">CGMCC 1.7271</strain>
    </source>
</reference>
<feature type="signal peptide" evidence="1">
    <location>
        <begin position="1"/>
        <end position="19"/>
    </location>
</feature>
<dbReference type="Proteomes" id="UP000316167">
    <property type="component" value="Unassembled WGS sequence"/>
</dbReference>
<dbReference type="AlphaFoldDB" id="A0A562SW29"/>
<dbReference type="OrthoDB" id="675324at2"/>
<name>A0A562SW29_9BACT</name>
<evidence type="ECO:0000256" key="1">
    <source>
        <dbReference type="SAM" id="SignalP"/>
    </source>
</evidence>
<proteinExistence type="predicted"/>
<keyword evidence="1" id="KW-0732">Signal</keyword>
<dbReference type="RefSeq" id="WP_144884447.1">
    <property type="nucleotide sequence ID" value="NZ_VLLE01000002.1"/>
</dbReference>
<protein>
    <submittedName>
        <fullName evidence="2">Uncharacterized protein</fullName>
    </submittedName>
</protein>
<accession>A0A562SW29</accession>
<evidence type="ECO:0000313" key="3">
    <source>
        <dbReference type="Proteomes" id="UP000316167"/>
    </source>
</evidence>
<feature type="chain" id="PRO_5021704234" evidence="1">
    <location>
        <begin position="20"/>
        <end position="212"/>
    </location>
</feature>
<sequence>MKRFLLSLSVMFAAAIAKTQPLILEGLAGDHYLFYQHLIAKNFSAESAFGVMHIANVSSFYTSNKNKEAKAPEVMNQAYLTAKLNKSLTLLTGIFYSNATGIRVAAGLQYAVPFKNGLWVTVPRVDIMNGGSAELMSVLELQPAIKEHTKLYFRIQAMSNVGPYHHNRSYQRVRLGITIKGTQVGVGMNLDEYGRQTKVHVNTGIFLRRDIS</sequence>
<comment type="caution">
    <text evidence="2">The sequence shown here is derived from an EMBL/GenBank/DDBJ whole genome shotgun (WGS) entry which is preliminary data.</text>
</comment>